<dbReference type="InterPro" id="IPR016024">
    <property type="entry name" value="ARM-type_fold"/>
</dbReference>
<dbReference type="PANTHER" id="PTHR11223:SF3">
    <property type="entry name" value="EXPORTIN-5"/>
    <property type="match status" value="1"/>
</dbReference>
<name>A0A448YIG3_BRENA</name>
<dbReference type="SUPFAM" id="SSF48371">
    <property type="entry name" value="ARM repeat"/>
    <property type="match status" value="1"/>
</dbReference>
<feature type="compositionally biased region" description="Basic and acidic residues" evidence="1">
    <location>
        <begin position="1208"/>
        <end position="1223"/>
    </location>
</feature>
<evidence type="ECO:0000256" key="1">
    <source>
        <dbReference type="SAM" id="MobiDB-lite"/>
    </source>
</evidence>
<dbReference type="GO" id="GO:0005737">
    <property type="term" value="C:cytoplasm"/>
    <property type="evidence" value="ECO:0007669"/>
    <property type="project" value="TreeGrafter"/>
</dbReference>
<organism evidence="3 4">
    <name type="scientific">Brettanomyces naardenensis</name>
    <name type="common">Yeast</name>
    <dbReference type="NCBI Taxonomy" id="13370"/>
    <lineage>
        <taxon>Eukaryota</taxon>
        <taxon>Fungi</taxon>
        <taxon>Dikarya</taxon>
        <taxon>Ascomycota</taxon>
        <taxon>Saccharomycotina</taxon>
        <taxon>Pichiomycetes</taxon>
        <taxon>Pichiales</taxon>
        <taxon>Pichiaceae</taxon>
        <taxon>Brettanomyces</taxon>
    </lineage>
</organism>
<dbReference type="FunCoup" id="A0A448YIG3">
    <property type="interactions" value="806"/>
</dbReference>
<dbReference type="GO" id="GO:0006405">
    <property type="term" value="P:RNA export from nucleus"/>
    <property type="evidence" value="ECO:0007669"/>
    <property type="project" value="TreeGrafter"/>
</dbReference>
<dbReference type="GO" id="GO:0003723">
    <property type="term" value="F:RNA binding"/>
    <property type="evidence" value="ECO:0007669"/>
    <property type="project" value="TreeGrafter"/>
</dbReference>
<sequence>MNSDGVNQIVGSLQVIYNPRSSNEDRHKAEQFVEKIKQIPESPFWGYQLALPDNKYDYVVRHYGLNLLLNAITKDYFNWDLEKKLAVRNWVVELASKVADADPHYMKEKIAFLWVEIAKRCWGQCLVKMDDTKDDKLLSSTSDDATKQVSAYSEQEKLESWNTMDSNMLELWNHNDTTKELTLIIFRTLFEDVYLLDDPIVSQRSNVLSSLCPEVVTSEAILLLKYEPNEPLRMFAASQEGWLVRWCQLLDQCIEYLVNNENTADKAKNSHFIDFTTKILEVFKTSLYWILPVAFRQVNILQKLSELLKVKDIRVKTLAVDCFQVLFTRSYSDQGDFDDIVGSIFQTDGLAMLFKLFKSISLNPEDVDETKYTLLKKLVEMIVGLSEYLQSDTGTSKFDLPKTADIINYYKLVLETTRHDSLVVSGLSLQFWCSMLRIDELSGKSDFEEVMPDLLEVAANHLVSYSDYDPDYVANKYLEMDFENQPEHNTFLANYRKMNDDVVRIIICKKPKDGLQWLANRLNEFYASQIGSEALANPKLTYKGKGSEAFVFGYAQFVVIESCVRGISRWLIWYTEPDFDTQREFLIHEVDDLCKTMLTIAIKDPVLLRKQIQTLVQFTPLLKDVSGTMFKVLEKVMDSCTFEYPENASDDDRELIRDLRTSGGTELNRLAYLMPESLKNILPQLEEAIASILQSNKLSAHEAVAFKSFLLVVSQRSSIENKEERFSRIVDPELLAWSDPATEKGLLELHWFMERLGIVKIAEYFQSRGITADTNLLEAQMDEAGRQLKKELKDQWSSVFPIRATRIFIQYSIEKLDHNSETYQNLLKLWKPRIKPILPHILQLIYQIQAYHNPANWTGLPSEVQSFVKYSCMERFWQQGVSIQSKESFMDESVKAMHTLRDFADSVGHIIRYTREYAYLTISSISELEETLYEIPNSASLLWKALSGEPIGITLHSWRHMLNLVIRNVIKNCPLAYIDTFMAELIPQVLGTIDQLLMQKWEVVYRRGLQLEGNESDEQLSEEMMEEHMLRQLTAVVDRMLIDLVGQQSASSLNERQIKTRKLVFGNLSLLAPLLNLLCHIINIKDTRCSFNAILIVKHMIQDLIALDDPEVDKFLSENLIRSLLTVLTDSFYADVHPEAAYTLTILYMGLRYKSSYSAVILQQCLNLEPKELSQFESMLTNCKKLRERRNCFLQLISSSQKGGGGDDEAKRRDRKKQLEASRRSKLNNNLTDDPFEENNALSTLFGGE</sequence>
<dbReference type="Pfam" id="PF19273">
    <property type="entry name" value="Exportin-5"/>
    <property type="match status" value="1"/>
</dbReference>
<dbReference type="STRING" id="13370.A0A448YIG3"/>
<proteinExistence type="predicted"/>
<dbReference type="InParanoid" id="A0A448YIG3"/>
<dbReference type="GO" id="GO:0005049">
    <property type="term" value="F:nuclear export signal receptor activity"/>
    <property type="evidence" value="ECO:0007669"/>
    <property type="project" value="InterPro"/>
</dbReference>
<feature type="domain" description="Exportin-5 C-terminal" evidence="2">
    <location>
        <begin position="369"/>
        <end position="1199"/>
    </location>
</feature>
<evidence type="ECO:0000259" key="2">
    <source>
        <dbReference type="Pfam" id="PF19273"/>
    </source>
</evidence>
<dbReference type="OrthoDB" id="2215036at2759"/>
<feature type="region of interest" description="Disordered" evidence="1">
    <location>
        <begin position="1200"/>
        <end position="1249"/>
    </location>
</feature>
<reference evidence="3 4" key="1">
    <citation type="submission" date="2018-12" db="EMBL/GenBank/DDBJ databases">
        <authorList>
            <person name="Tiukova I."/>
            <person name="Dainat J."/>
        </authorList>
    </citation>
    <scope>NUCLEOTIDE SEQUENCE [LARGE SCALE GENOMIC DNA]</scope>
</reference>
<dbReference type="GO" id="GO:0006611">
    <property type="term" value="P:protein export from nucleus"/>
    <property type="evidence" value="ECO:0007669"/>
    <property type="project" value="InterPro"/>
</dbReference>
<gene>
    <name evidence="3" type="ORF">BRENAR_LOCUS1393</name>
</gene>
<accession>A0A448YIG3</accession>
<keyword evidence="4" id="KW-1185">Reference proteome</keyword>
<dbReference type="PANTHER" id="PTHR11223">
    <property type="entry name" value="EXPORTIN 1/5"/>
    <property type="match status" value="1"/>
</dbReference>
<dbReference type="Proteomes" id="UP000290900">
    <property type="component" value="Unassembled WGS sequence"/>
</dbReference>
<evidence type="ECO:0000313" key="3">
    <source>
        <dbReference type="EMBL" id="VEU20658.1"/>
    </source>
</evidence>
<dbReference type="GO" id="GO:0005634">
    <property type="term" value="C:nucleus"/>
    <property type="evidence" value="ECO:0007669"/>
    <property type="project" value="TreeGrafter"/>
</dbReference>
<dbReference type="InterPro" id="IPR011989">
    <property type="entry name" value="ARM-like"/>
</dbReference>
<dbReference type="InterPro" id="IPR045065">
    <property type="entry name" value="XPO1/5"/>
</dbReference>
<dbReference type="GO" id="GO:0042565">
    <property type="term" value="C:RNA nuclear export complex"/>
    <property type="evidence" value="ECO:0007669"/>
    <property type="project" value="TreeGrafter"/>
</dbReference>
<dbReference type="Gene3D" id="1.25.10.10">
    <property type="entry name" value="Leucine-rich Repeat Variant"/>
    <property type="match status" value="1"/>
</dbReference>
<dbReference type="InterPro" id="IPR045478">
    <property type="entry name" value="Exportin-5_C"/>
</dbReference>
<protein>
    <submittedName>
        <fullName evidence="3">DEKNAAC101593</fullName>
    </submittedName>
</protein>
<evidence type="ECO:0000313" key="4">
    <source>
        <dbReference type="Proteomes" id="UP000290900"/>
    </source>
</evidence>
<dbReference type="EMBL" id="CAACVR010000006">
    <property type="protein sequence ID" value="VEU20658.1"/>
    <property type="molecule type" value="Genomic_DNA"/>
</dbReference>
<dbReference type="AlphaFoldDB" id="A0A448YIG3"/>